<keyword evidence="1" id="KW-0812">Transmembrane</keyword>
<keyword evidence="1" id="KW-0472">Membrane</keyword>
<organism evidence="2 3">
    <name type="scientific">Algibacter pectinivorans</name>
    <dbReference type="NCBI Taxonomy" id="870482"/>
    <lineage>
        <taxon>Bacteria</taxon>
        <taxon>Pseudomonadati</taxon>
        <taxon>Bacteroidota</taxon>
        <taxon>Flavobacteriia</taxon>
        <taxon>Flavobacteriales</taxon>
        <taxon>Flavobacteriaceae</taxon>
        <taxon>Algibacter</taxon>
    </lineage>
</organism>
<sequence length="251" mass="29950">MIEPQFILIILFLILTFFIFRHYFIFYWCVMYDIPKIWNVKIEKRRFANLSLSYPLTCISAWLLISNNSSGRFGLFVTIILILCFSLFYVMSLIIILSTLINFSKKINELSRNLFQDKLDSIFVSVPNKETEFYNQFNNKYFSSSEENFNSLIKLNRLTSEEKIVWLYSEGNFKEKHKSNLKALYHFIGELFCTEDKMFIENVIVEYFQNKNGALYSKDKFSNTHSKWINNKNPNHLSDMSESIKSLMKYR</sequence>
<dbReference type="Proteomes" id="UP000199439">
    <property type="component" value="Unassembled WGS sequence"/>
</dbReference>
<dbReference type="STRING" id="870482.SAMN04487987_11095"/>
<feature type="transmembrane region" description="Helical" evidence="1">
    <location>
        <begin position="77"/>
        <end position="103"/>
    </location>
</feature>
<feature type="transmembrane region" description="Helical" evidence="1">
    <location>
        <begin position="6"/>
        <end position="26"/>
    </location>
</feature>
<protein>
    <submittedName>
        <fullName evidence="2">Uncharacterized protein</fullName>
    </submittedName>
</protein>
<accession>A0A1I1RM95</accession>
<evidence type="ECO:0000313" key="2">
    <source>
        <dbReference type="EMBL" id="SFD35272.1"/>
    </source>
</evidence>
<feature type="transmembrane region" description="Helical" evidence="1">
    <location>
        <begin position="47"/>
        <end position="65"/>
    </location>
</feature>
<evidence type="ECO:0000256" key="1">
    <source>
        <dbReference type="SAM" id="Phobius"/>
    </source>
</evidence>
<gene>
    <name evidence="2" type="ORF">SAMN04487987_11095</name>
</gene>
<dbReference type="AlphaFoldDB" id="A0A1I1RM95"/>
<reference evidence="3" key="1">
    <citation type="submission" date="2016-10" db="EMBL/GenBank/DDBJ databases">
        <authorList>
            <person name="Varghese N."/>
            <person name="Submissions S."/>
        </authorList>
    </citation>
    <scope>NUCLEOTIDE SEQUENCE [LARGE SCALE GENOMIC DNA]</scope>
    <source>
        <strain evidence="3">DSM 25730</strain>
    </source>
</reference>
<evidence type="ECO:0000313" key="3">
    <source>
        <dbReference type="Proteomes" id="UP000199439"/>
    </source>
</evidence>
<dbReference type="EMBL" id="FOMI01000010">
    <property type="protein sequence ID" value="SFD35272.1"/>
    <property type="molecule type" value="Genomic_DNA"/>
</dbReference>
<proteinExistence type="predicted"/>
<keyword evidence="3" id="KW-1185">Reference proteome</keyword>
<name>A0A1I1RM95_9FLAO</name>
<keyword evidence="1" id="KW-1133">Transmembrane helix</keyword>